<accession>A0AAV7NDH1</accession>
<sequence>MPDEPRGVLKACPGTWSSGDRGAGFPQCDIGHTLWSRLADEDPAAGWQLNENSGGKEPAAQNQILSGSAVLAVGCDLLGLAATGCIASEVRKRELQLGAVGIWQTGLLHCYWGGLSDKEDMPGDWALMLGT</sequence>
<dbReference type="Proteomes" id="UP001066276">
    <property type="component" value="Chromosome 8"/>
</dbReference>
<protein>
    <submittedName>
        <fullName evidence="1">Uncharacterized protein</fullName>
    </submittedName>
</protein>
<evidence type="ECO:0000313" key="2">
    <source>
        <dbReference type="Proteomes" id="UP001066276"/>
    </source>
</evidence>
<dbReference type="AlphaFoldDB" id="A0AAV7NDH1"/>
<organism evidence="1 2">
    <name type="scientific">Pleurodeles waltl</name>
    <name type="common">Iberian ribbed newt</name>
    <dbReference type="NCBI Taxonomy" id="8319"/>
    <lineage>
        <taxon>Eukaryota</taxon>
        <taxon>Metazoa</taxon>
        <taxon>Chordata</taxon>
        <taxon>Craniata</taxon>
        <taxon>Vertebrata</taxon>
        <taxon>Euteleostomi</taxon>
        <taxon>Amphibia</taxon>
        <taxon>Batrachia</taxon>
        <taxon>Caudata</taxon>
        <taxon>Salamandroidea</taxon>
        <taxon>Salamandridae</taxon>
        <taxon>Pleurodelinae</taxon>
        <taxon>Pleurodeles</taxon>
    </lineage>
</organism>
<keyword evidence="2" id="KW-1185">Reference proteome</keyword>
<proteinExistence type="predicted"/>
<gene>
    <name evidence="1" type="ORF">NDU88_001761</name>
</gene>
<comment type="caution">
    <text evidence="1">The sequence shown here is derived from an EMBL/GenBank/DDBJ whole genome shotgun (WGS) entry which is preliminary data.</text>
</comment>
<evidence type="ECO:0000313" key="1">
    <source>
        <dbReference type="EMBL" id="KAJ1113519.1"/>
    </source>
</evidence>
<reference evidence="1" key="1">
    <citation type="journal article" date="2022" name="bioRxiv">
        <title>Sequencing and chromosome-scale assembly of the giantPleurodeles waltlgenome.</title>
        <authorList>
            <person name="Brown T."/>
            <person name="Elewa A."/>
            <person name="Iarovenko S."/>
            <person name="Subramanian E."/>
            <person name="Araus A.J."/>
            <person name="Petzold A."/>
            <person name="Susuki M."/>
            <person name="Suzuki K.-i.T."/>
            <person name="Hayashi T."/>
            <person name="Toyoda A."/>
            <person name="Oliveira C."/>
            <person name="Osipova E."/>
            <person name="Leigh N.D."/>
            <person name="Simon A."/>
            <person name="Yun M.H."/>
        </authorList>
    </citation>
    <scope>NUCLEOTIDE SEQUENCE</scope>
    <source>
        <strain evidence="1">20211129_DDA</strain>
        <tissue evidence="1">Liver</tissue>
    </source>
</reference>
<dbReference type="EMBL" id="JANPWB010000012">
    <property type="protein sequence ID" value="KAJ1113519.1"/>
    <property type="molecule type" value="Genomic_DNA"/>
</dbReference>
<name>A0AAV7NDH1_PLEWA</name>